<dbReference type="Pfam" id="PF04073">
    <property type="entry name" value="tRNA_edit"/>
    <property type="match status" value="1"/>
</dbReference>
<dbReference type="PANTHER" id="PTHR30411">
    <property type="entry name" value="CYTOPLASMIC PROTEIN"/>
    <property type="match status" value="1"/>
</dbReference>
<sequence>MISEFIVVNKLKARLIPFEDDVGSSFQAAKLVQAPLSRIVKSLVFLDETREPVVLLLRGSDQADMEKVKTLLGIKQLKLANPKQVLEITGYEIGGVPPISIFGIKTICDEKVMQESSVFSGGGNSKTLLEISPGEIKEYVDDFVVADITVN</sequence>
<organism evidence="2 3">
    <name type="scientific">Candidatus Iainarchaeum sp</name>
    <dbReference type="NCBI Taxonomy" id="3101447"/>
    <lineage>
        <taxon>Archaea</taxon>
        <taxon>Candidatus Iainarchaeota</taxon>
        <taxon>Candidatus Iainarchaeia</taxon>
        <taxon>Candidatus Iainarchaeales</taxon>
        <taxon>Candidatus Iainarchaeaceae</taxon>
        <taxon>Candidatus Iainarchaeum</taxon>
    </lineage>
</organism>
<dbReference type="GO" id="GO:0002161">
    <property type="term" value="F:aminoacyl-tRNA deacylase activity"/>
    <property type="evidence" value="ECO:0007669"/>
    <property type="project" value="InterPro"/>
</dbReference>
<accession>A0A8T4L638</accession>
<comment type="caution">
    <text evidence="2">The sequence shown here is derived from an EMBL/GenBank/DDBJ whole genome shotgun (WGS) entry which is preliminary data.</text>
</comment>
<feature type="domain" description="YbaK/aminoacyl-tRNA synthetase-associated" evidence="1">
    <location>
        <begin position="25"/>
        <end position="137"/>
    </location>
</feature>
<reference evidence="2" key="2">
    <citation type="submission" date="2021-05" db="EMBL/GenBank/DDBJ databases">
        <title>Protein family content uncovers lineage relationships and bacterial pathway maintenance mechanisms in DPANN archaea.</title>
        <authorList>
            <person name="Castelle C.J."/>
            <person name="Meheust R."/>
            <person name="Jaffe A.L."/>
            <person name="Seitz K."/>
            <person name="Gong X."/>
            <person name="Baker B.J."/>
            <person name="Banfield J.F."/>
        </authorList>
    </citation>
    <scope>NUCLEOTIDE SEQUENCE</scope>
    <source>
        <strain evidence="2">RIFCSPLOWO2_01_FULL_AR10_48_17</strain>
    </source>
</reference>
<evidence type="ECO:0000313" key="2">
    <source>
        <dbReference type="EMBL" id="MBS3062014.1"/>
    </source>
</evidence>
<dbReference type="CDD" id="cd04332">
    <property type="entry name" value="YbaK_like"/>
    <property type="match status" value="1"/>
</dbReference>
<dbReference type="Proteomes" id="UP000675968">
    <property type="component" value="Unassembled WGS sequence"/>
</dbReference>
<name>A0A8T4L638_9ARCH</name>
<reference evidence="2" key="1">
    <citation type="submission" date="2021-03" db="EMBL/GenBank/DDBJ databases">
        <authorList>
            <person name="Jaffe A."/>
        </authorList>
    </citation>
    <scope>NUCLEOTIDE SEQUENCE</scope>
    <source>
        <strain evidence="2">RIFCSPLOWO2_01_FULL_AR10_48_17</strain>
    </source>
</reference>
<dbReference type="PANTHER" id="PTHR30411:SF1">
    <property type="entry name" value="CYTOPLASMIC PROTEIN"/>
    <property type="match status" value="1"/>
</dbReference>
<dbReference type="Gene3D" id="3.90.960.10">
    <property type="entry name" value="YbaK/aminoacyl-tRNA synthetase-associated domain"/>
    <property type="match status" value="1"/>
</dbReference>
<dbReference type="SUPFAM" id="SSF55826">
    <property type="entry name" value="YbaK/ProRS associated domain"/>
    <property type="match status" value="1"/>
</dbReference>
<proteinExistence type="predicted"/>
<evidence type="ECO:0000313" key="3">
    <source>
        <dbReference type="Proteomes" id="UP000675968"/>
    </source>
</evidence>
<evidence type="ECO:0000259" key="1">
    <source>
        <dbReference type="Pfam" id="PF04073"/>
    </source>
</evidence>
<dbReference type="EMBL" id="JAGVWC010000011">
    <property type="protein sequence ID" value="MBS3062014.1"/>
    <property type="molecule type" value="Genomic_DNA"/>
</dbReference>
<protein>
    <submittedName>
        <fullName evidence="2">YbaK/EbsC family protein</fullName>
    </submittedName>
</protein>
<dbReference type="InterPro" id="IPR036754">
    <property type="entry name" value="YbaK/aa-tRNA-synt-asso_dom_sf"/>
</dbReference>
<gene>
    <name evidence="2" type="ORF">J4215_05525</name>
</gene>
<dbReference type="AlphaFoldDB" id="A0A8T4L638"/>
<dbReference type="InterPro" id="IPR007214">
    <property type="entry name" value="YbaK/aa-tRNA-synth-assoc-dom"/>
</dbReference>